<evidence type="ECO:0000313" key="3">
    <source>
        <dbReference type="Proteomes" id="UP000030693"/>
    </source>
</evidence>
<proteinExistence type="predicted"/>
<keyword evidence="3" id="KW-1185">Reference proteome</keyword>
<feature type="transmembrane region" description="Helical" evidence="1">
    <location>
        <begin position="49"/>
        <end position="70"/>
    </location>
</feature>
<dbReference type="Pfam" id="PF03386">
    <property type="entry name" value="ENOD93"/>
    <property type="match status" value="1"/>
</dbReference>
<keyword evidence="1" id="KW-0472">Membrane</keyword>
<protein>
    <recommendedName>
        <fullName evidence="4">HIG1 domain-containing protein</fullName>
    </recommendedName>
</protein>
<dbReference type="InterPro" id="IPR005050">
    <property type="entry name" value="Enod93"/>
</dbReference>
<keyword evidence="1" id="KW-0812">Transmembrane</keyword>
<keyword evidence="1" id="KW-1133">Transmembrane helix</keyword>
<evidence type="ECO:0000256" key="1">
    <source>
        <dbReference type="SAM" id="Phobius"/>
    </source>
</evidence>
<dbReference type="RefSeq" id="XP_009497084.1">
    <property type="nucleotide sequence ID" value="XM_009498809.1"/>
</dbReference>
<feature type="transmembrane region" description="Helical" evidence="1">
    <location>
        <begin position="180"/>
        <end position="201"/>
    </location>
</feature>
<feature type="transmembrane region" description="Helical" evidence="1">
    <location>
        <begin position="148"/>
        <end position="168"/>
    </location>
</feature>
<evidence type="ECO:0000313" key="2">
    <source>
        <dbReference type="EMBL" id="KCV68652.1"/>
    </source>
</evidence>
<evidence type="ECO:0008006" key="4">
    <source>
        <dbReference type="Google" id="ProtNLM"/>
    </source>
</evidence>
<dbReference type="GeneID" id="20529668"/>
<feature type="transmembrane region" description="Helical" evidence="1">
    <location>
        <begin position="16"/>
        <end position="37"/>
    </location>
</feature>
<dbReference type="Proteomes" id="UP000030693">
    <property type="component" value="Unassembled WGS sequence"/>
</dbReference>
<accession>A0A058Z555</accession>
<organism evidence="2">
    <name type="scientific">Fonticula alba</name>
    <name type="common">Slime mold</name>
    <dbReference type="NCBI Taxonomy" id="691883"/>
    <lineage>
        <taxon>Eukaryota</taxon>
        <taxon>Rotosphaerida</taxon>
        <taxon>Fonticulaceae</taxon>
        <taxon>Fonticula</taxon>
    </lineage>
</organism>
<dbReference type="EMBL" id="KB932208">
    <property type="protein sequence ID" value="KCV68652.1"/>
    <property type="molecule type" value="Genomic_DNA"/>
</dbReference>
<name>A0A058Z555_FONAL</name>
<sequence length="216" mass="23684">MREVHESENDGMMTEALVAGAKGGALWLGATIGGLMLGDKYSPLIRNRLNYAGRAFVLSSMAISGCYIWAEDAVLRYGRQRDMERVLASRYSQAGQAVPEYEALKQEATAEIQAQDTAFRRHREGITLDEQGNEVHLTPLQWAVKHRMAIGLGTWGAIMAGSLLKSFSQKGPLSFKLIHSRIYAQVGVIGLVVVMSLAAAIPDAQPPQRPRPSYLE</sequence>
<gene>
    <name evidence="2" type="ORF">H696_04943</name>
</gene>
<reference evidence="2" key="1">
    <citation type="submission" date="2013-04" db="EMBL/GenBank/DDBJ databases">
        <title>The Genome Sequence of Fonticula alba ATCC 38817.</title>
        <authorList>
            <consortium name="The Broad Institute Genomics Platform"/>
            <person name="Russ C."/>
            <person name="Cuomo C."/>
            <person name="Burger G."/>
            <person name="Gray M.W."/>
            <person name="Holland P.W.H."/>
            <person name="King N."/>
            <person name="Lang F.B.F."/>
            <person name="Roger A.J."/>
            <person name="Ruiz-Trillo I."/>
            <person name="Brown M."/>
            <person name="Walker B."/>
            <person name="Young S."/>
            <person name="Zeng Q."/>
            <person name="Gargeya S."/>
            <person name="Fitzgerald M."/>
            <person name="Haas B."/>
            <person name="Abouelleil A."/>
            <person name="Allen A.W."/>
            <person name="Alvarado L."/>
            <person name="Arachchi H.M."/>
            <person name="Berlin A.M."/>
            <person name="Chapman S.B."/>
            <person name="Gainer-Dewar J."/>
            <person name="Goldberg J."/>
            <person name="Griggs A."/>
            <person name="Gujja S."/>
            <person name="Hansen M."/>
            <person name="Howarth C."/>
            <person name="Imamovic A."/>
            <person name="Ireland A."/>
            <person name="Larimer J."/>
            <person name="McCowan C."/>
            <person name="Murphy C."/>
            <person name="Pearson M."/>
            <person name="Poon T.W."/>
            <person name="Priest M."/>
            <person name="Roberts A."/>
            <person name="Saif S."/>
            <person name="Shea T."/>
            <person name="Sisk P."/>
            <person name="Sykes S."/>
            <person name="Wortman J."/>
            <person name="Nusbaum C."/>
            <person name="Birren B."/>
        </authorList>
    </citation>
    <scope>NUCLEOTIDE SEQUENCE [LARGE SCALE GENOMIC DNA]</scope>
    <source>
        <strain evidence="2">ATCC 38817</strain>
    </source>
</reference>
<dbReference type="AlphaFoldDB" id="A0A058Z555"/>